<dbReference type="Gene3D" id="3.40.190.10">
    <property type="entry name" value="Periplasmic binding protein-like II"/>
    <property type="match status" value="1"/>
</dbReference>
<evidence type="ECO:0000259" key="3">
    <source>
        <dbReference type="Pfam" id="PF00496"/>
    </source>
</evidence>
<dbReference type="PANTHER" id="PTHR30290">
    <property type="entry name" value="PERIPLASMIC BINDING COMPONENT OF ABC TRANSPORTER"/>
    <property type="match status" value="1"/>
</dbReference>
<dbReference type="RefSeq" id="WP_182605002.1">
    <property type="nucleotide sequence ID" value="NZ_VKHT01000061.1"/>
</dbReference>
<dbReference type="GO" id="GO:1904680">
    <property type="term" value="F:peptide transmembrane transporter activity"/>
    <property type="evidence" value="ECO:0007669"/>
    <property type="project" value="TreeGrafter"/>
</dbReference>
<reference evidence="5" key="1">
    <citation type="submission" date="2019-10" db="EMBL/GenBank/DDBJ databases">
        <title>Streptomyces sp. nov., a novel actinobacterium isolated from alkaline environment.</title>
        <authorList>
            <person name="Golinska P."/>
        </authorList>
    </citation>
    <scope>NUCLEOTIDE SEQUENCE [LARGE SCALE GENOMIC DNA]</scope>
    <source>
        <strain evidence="5">DSM 42118</strain>
    </source>
</reference>
<dbReference type="InterPro" id="IPR000914">
    <property type="entry name" value="SBP_5_dom"/>
</dbReference>
<evidence type="ECO:0000313" key="5">
    <source>
        <dbReference type="Proteomes" id="UP000538929"/>
    </source>
</evidence>
<dbReference type="AlphaFoldDB" id="A0A7W3TAK2"/>
<dbReference type="InterPro" id="IPR039424">
    <property type="entry name" value="SBP_5"/>
</dbReference>
<proteinExistence type="predicted"/>
<organism evidence="4 5">
    <name type="scientific">Streptomyces alkaliphilus</name>
    <dbReference type="NCBI Taxonomy" id="1472722"/>
    <lineage>
        <taxon>Bacteria</taxon>
        <taxon>Bacillati</taxon>
        <taxon>Actinomycetota</taxon>
        <taxon>Actinomycetes</taxon>
        <taxon>Kitasatosporales</taxon>
        <taxon>Streptomycetaceae</taxon>
        <taxon>Streptomyces</taxon>
    </lineage>
</organism>
<dbReference type="Gene3D" id="3.90.76.10">
    <property type="entry name" value="Dipeptide-binding Protein, Domain 1"/>
    <property type="match status" value="1"/>
</dbReference>
<gene>
    <name evidence="4" type="ORF">FNQ90_04065</name>
</gene>
<dbReference type="EMBL" id="VKHT01000061">
    <property type="protein sequence ID" value="MBB0243306.1"/>
    <property type="molecule type" value="Genomic_DNA"/>
</dbReference>
<feature type="domain" description="Solute-binding protein family 5" evidence="3">
    <location>
        <begin position="104"/>
        <end position="505"/>
    </location>
</feature>
<feature type="compositionally biased region" description="Gly residues" evidence="1">
    <location>
        <begin position="33"/>
        <end position="45"/>
    </location>
</feature>
<dbReference type="SUPFAM" id="SSF53850">
    <property type="entry name" value="Periplasmic binding protein-like II"/>
    <property type="match status" value="1"/>
</dbReference>
<keyword evidence="2" id="KW-0732">Signal</keyword>
<evidence type="ECO:0000313" key="4">
    <source>
        <dbReference type="EMBL" id="MBB0243306.1"/>
    </source>
</evidence>
<dbReference type="PROSITE" id="PS51257">
    <property type="entry name" value="PROKAR_LIPOPROTEIN"/>
    <property type="match status" value="1"/>
</dbReference>
<evidence type="ECO:0000256" key="1">
    <source>
        <dbReference type="SAM" id="MobiDB-lite"/>
    </source>
</evidence>
<keyword evidence="5" id="KW-1185">Reference proteome</keyword>
<dbReference type="GO" id="GO:0043190">
    <property type="term" value="C:ATP-binding cassette (ABC) transporter complex"/>
    <property type="evidence" value="ECO:0007669"/>
    <property type="project" value="InterPro"/>
</dbReference>
<dbReference type="PANTHER" id="PTHR30290:SF65">
    <property type="entry name" value="MONOACYL PHOSPHATIDYLINOSITOL TETRAMANNOSIDE-BINDING PROTEIN LPQW-RELATED"/>
    <property type="match status" value="1"/>
</dbReference>
<feature type="region of interest" description="Disordered" evidence="1">
    <location>
        <begin position="26"/>
        <end position="50"/>
    </location>
</feature>
<feature type="chain" id="PRO_5039586869" evidence="2">
    <location>
        <begin position="26"/>
        <end position="608"/>
    </location>
</feature>
<dbReference type="GO" id="GO:0015833">
    <property type="term" value="P:peptide transport"/>
    <property type="evidence" value="ECO:0007669"/>
    <property type="project" value="TreeGrafter"/>
</dbReference>
<protein>
    <submittedName>
        <fullName evidence="4">ABC transporter family substrate-binding protein</fullName>
    </submittedName>
</protein>
<dbReference type="Pfam" id="PF00496">
    <property type="entry name" value="SBP_bac_5"/>
    <property type="match status" value="1"/>
</dbReference>
<dbReference type="PIRSF" id="PIRSF002741">
    <property type="entry name" value="MppA"/>
    <property type="match status" value="1"/>
</dbReference>
<dbReference type="Gene3D" id="3.10.105.10">
    <property type="entry name" value="Dipeptide-binding Protein, Domain 3"/>
    <property type="match status" value="1"/>
</dbReference>
<dbReference type="InterPro" id="IPR030678">
    <property type="entry name" value="Peptide/Ni-bd"/>
</dbReference>
<name>A0A7W3TAK2_9ACTN</name>
<dbReference type="GO" id="GO:0042597">
    <property type="term" value="C:periplasmic space"/>
    <property type="evidence" value="ECO:0007669"/>
    <property type="project" value="UniProtKB-ARBA"/>
</dbReference>
<accession>A0A7W3TAK2</accession>
<comment type="caution">
    <text evidence="4">The sequence shown here is derived from an EMBL/GenBank/DDBJ whole genome shotgun (WGS) entry which is preliminary data.</text>
</comment>
<feature type="signal peptide" evidence="2">
    <location>
        <begin position="1"/>
        <end position="25"/>
    </location>
</feature>
<evidence type="ECO:0000256" key="2">
    <source>
        <dbReference type="SAM" id="SignalP"/>
    </source>
</evidence>
<sequence>MTRFGRTSKLVAAALGGALVLSACSSDDSNNGGDTGEASGNGNGPTGSIYVANDQEYDSYNNTVATGNSLKNSVVNLWVTTGFWHFGEDGSIQRNTEFGTYELTSEDPLTVEYTINEDAVWSDGVPIDCNDVTLWWVQQGAHLTTEREVDVLDDEGEPTGETELQEQALFSAIGTGGIEDVQSPGCEGDEKTFTLVYDRPYADWESNGPSGGNGSMMPAHVVAEQGGFDSVEDFTQAILDEDVEALEEAATFFNNGWTIQGSLPDEALIPSSGPFKLSGYEAGSTVTISYNENYWGEAPGVAEVVYRLVPGTEQPQALQNGDVQIIQPQPDADIKEQLQAMPGVVLEEFDQYVYEHLDFNFDSGSLADDLRLREAFALCVPRDVIVQRLINPIAETAEPQDVRNVAPFEENYQAAVEYSGGDQYGQADIEAARDLLEEADAVGTTVRLGAIANNQRRENTAQLIKESCDEAGFDIQPYFEANFFDLDGGLSQNTYDVAMYAWVGSAQVSGWNSTFRSAECTPEGKGNNNGCYSNEELDEILSEILVTTDLDAQAELVFEVERILWEDQVTIPLFAHPGLLAYADNLENVKPSPAQDSYVWNQPEWRIG</sequence>
<dbReference type="Proteomes" id="UP000538929">
    <property type="component" value="Unassembled WGS sequence"/>
</dbReference>